<keyword evidence="2" id="KW-1185">Reference proteome</keyword>
<dbReference type="InParanoid" id="B4CXL3"/>
<protein>
    <submittedName>
        <fullName evidence="1">Uncharacterized protein</fullName>
    </submittedName>
</protein>
<evidence type="ECO:0000313" key="2">
    <source>
        <dbReference type="Proteomes" id="UP000005824"/>
    </source>
</evidence>
<dbReference type="EMBL" id="ABVL01000003">
    <property type="protein sequence ID" value="EDY21011.1"/>
    <property type="molecule type" value="Genomic_DNA"/>
</dbReference>
<accession>B4CXL3</accession>
<organism evidence="1 2">
    <name type="scientific">Chthoniobacter flavus Ellin428</name>
    <dbReference type="NCBI Taxonomy" id="497964"/>
    <lineage>
        <taxon>Bacteria</taxon>
        <taxon>Pseudomonadati</taxon>
        <taxon>Verrucomicrobiota</taxon>
        <taxon>Spartobacteria</taxon>
        <taxon>Chthoniobacterales</taxon>
        <taxon>Chthoniobacteraceae</taxon>
        <taxon>Chthoniobacter</taxon>
    </lineage>
</organism>
<proteinExistence type="predicted"/>
<dbReference type="Proteomes" id="UP000005824">
    <property type="component" value="Unassembled WGS sequence"/>
</dbReference>
<reference evidence="1 2" key="1">
    <citation type="journal article" date="2011" name="J. Bacteriol.">
        <title>Genome sequence of Chthoniobacter flavus Ellin428, an aerobic heterotrophic soil bacterium.</title>
        <authorList>
            <person name="Kant R."/>
            <person name="van Passel M.W."/>
            <person name="Palva A."/>
            <person name="Lucas S."/>
            <person name="Lapidus A."/>
            <person name="Glavina Del Rio T."/>
            <person name="Dalin E."/>
            <person name="Tice H."/>
            <person name="Bruce D."/>
            <person name="Goodwin L."/>
            <person name="Pitluck S."/>
            <person name="Larimer F.W."/>
            <person name="Land M.L."/>
            <person name="Hauser L."/>
            <person name="Sangwan P."/>
            <person name="de Vos W.M."/>
            <person name="Janssen P.H."/>
            <person name="Smidt H."/>
        </authorList>
    </citation>
    <scope>NUCLEOTIDE SEQUENCE [LARGE SCALE GENOMIC DNA]</scope>
    <source>
        <strain evidence="1 2">Ellin428</strain>
    </source>
</reference>
<comment type="caution">
    <text evidence="1">The sequence shown here is derived from an EMBL/GenBank/DDBJ whole genome shotgun (WGS) entry which is preliminary data.</text>
</comment>
<name>B4CXL3_9BACT</name>
<dbReference type="AlphaFoldDB" id="B4CXL3"/>
<dbReference type="RefSeq" id="WP_006978630.1">
    <property type="nucleotide sequence ID" value="NZ_ABVL01000003.1"/>
</dbReference>
<dbReference type="STRING" id="497964.CfE428DRAFT_1304"/>
<sequence length="82" mass="9336">MITDIQDLEQQKALDHIRELMTAHWREAQDAQDDDGKFGIAFKATFDHGASPTKLKVTCRIAKTISDEIESEVEDPRQPKLL</sequence>
<evidence type="ECO:0000313" key="1">
    <source>
        <dbReference type="EMBL" id="EDY21011.1"/>
    </source>
</evidence>
<gene>
    <name evidence="1" type="ORF">CfE428DRAFT_1304</name>
</gene>